<name>A0AAD4KEE3_9MUSC</name>
<keyword evidence="2" id="KW-1185">Reference proteome</keyword>
<proteinExistence type="predicted"/>
<organism evidence="1 2">
    <name type="scientific">Drosophila rubida</name>
    <dbReference type="NCBI Taxonomy" id="30044"/>
    <lineage>
        <taxon>Eukaryota</taxon>
        <taxon>Metazoa</taxon>
        <taxon>Ecdysozoa</taxon>
        <taxon>Arthropoda</taxon>
        <taxon>Hexapoda</taxon>
        <taxon>Insecta</taxon>
        <taxon>Pterygota</taxon>
        <taxon>Neoptera</taxon>
        <taxon>Endopterygota</taxon>
        <taxon>Diptera</taxon>
        <taxon>Brachycera</taxon>
        <taxon>Muscomorpha</taxon>
        <taxon>Ephydroidea</taxon>
        <taxon>Drosophilidae</taxon>
        <taxon>Drosophila</taxon>
    </lineage>
</organism>
<accession>A0AAD4KEE3</accession>
<dbReference type="Gene3D" id="3.40.1380.20">
    <property type="entry name" value="Pyruvate kinase, C-terminal domain"/>
    <property type="match status" value="1"/>
</dbReference>
<dbReference type="EMBL" id="JAJJHW010000014">
    <property type="protein sequence ID" value="KAH8388517.1"/>
    <property type="molecule type" value="Genomic_DNA"/>
</dbReference>
<comment type="caution">
    <text evidence="1">The sequence shown here is derived from an EMBL/GenBank/DDBJ whole genome shotgun (WGS) entry which is preliminary data.</text>
</comment>
<sequence length="296" mass="34599">MDPDTNSTANKKDVNPVDSDFFETLWPLILNENKCEIASESAEYFVPCKQFNQIHWHSVLSKVGYPGYVTPLDLHCGETARQQDQLELEVADEADKTAEQPTAATLMDYEKSGSQAIYRVHRQVKMLRKQCERRQKLAFNFANRMYPWTMQTPSHELGFFLTDELRSAFKSDMELQILEAISHHNCKLMLIDCSTEVCVQDVKRWIKFRPYVQMLVMVRCPRVERHIQLLDAFHTMLVEESALNTWHQELQLSLHAGLREARNRELFKNCAEAFVFVFSRYRGICTCDTFKILRSM</sequence>
<dbReference type="AlphaFoldDB" id="A0AAD4KEE3"/>
<gene>
    <name evidence="1" type="ORF">KR093_008471</name>
</gene>
<protein>
    <submittedName>
        <fullName evidence="1">Uncharacterized protein</fullName>
    </submittedName>
</protein>
<evidence type="ECO:0000313" key="1">
    <source>
        <dbReference type="EMBL" id="KAH8388517.1"/>
    </source>
</evidence>
<evidence type="ECO:0000313" key="2">
    <source>
        <dbReference type="Proteomes" id="UP001200034"/>
    </source>
</evidence>
<dbReference type="InterPro" id="IPR036918">
    <property type="entry name" value="Pyrv_Knase_C_sf"/>
</dbReference>
<reference evidence="1" key="1">
    <citation type="journal article" date="2021" name="Mol. Ecol. Resour.">
        <title>Phylogenomic analyses of the genus Drosophila reveals genomic signals of climate adaptation.</title>
        <authorList>
            <person name="Li F."/>
            <person name="Rane R.V."/>
            <person name="Luria V."/>
            <person name="Xiong Z."/>
            <person name="Chen J."/>
            <person name="Li Z."/>
            <person name="Catullo R.A."/>
            <person name="Griffin P.C."/>
            <person name="Schiffer M."/>
            <person name="Pearce S."/>
            <person name="Lee S.F."/>
            <person name="McElroy K."/>
            <person name="Stocker A."/>
            <person name="Shirriffs J."/>
            <person name="Cockerell F."/>
            <person name="Coppin C."/>
            <person name="Sgro C.M."/>
            <person name="Karger A."/>
            <person name="Cain J.W."/>
            <person name="Weber J.A."/>
            <person name="Santpere G."/>
            <person name="Kirschner M.W."/>
            <person name="Hoffmann A.A."/>
            <person name="Oakeshott J.G."/>
            <person name="Zhang G."/>
        </authorList>
    </citation>
    <scope>NUCLEOTIDE SEQUENCE</scope>
    <source>
        <strain evidence="1">BGI-SZ-2011g</strain>
    </source>
</reference>
<dbReference type="Proteomes" id="UP001200034">
    <property type="component" value="Unassembled WGS sequence"/>
</dbReference>